<dbReference type="InterPro" id="IPR014710">
    <property type="entry name" value="RmlC-like_jellyroll"/>
</dbReference>
<accession>A0A9Q0AMK8</accession>
<gene>
    <name evidence="2" type="ORF">JX265_008400</name>
</gene>
<keyword evidence="3" id="KW-1185">Reference proteome</keyword>
<sequence length="174" mass="18857">MSVPYDLPAPKRITASNLPLPAPAASDETAEPGVECRDCEEGADEQRWLWRPPARSSPRGRVVLPGGLNIYYLDVAPNSEGPMGQLSLVTPGSATYSVRDGKGSYSVPVETVVGPGEVILQRGMMHAIWDSLSNRTNSWVRVLGIVASSDANRVPIDGQAEPEKYRTLEDAWLQ</sequence>
<reference evidence="2" key="1">
    <citation type="submission" date="2021-03" db="EMBL/GenBank/DDBJ databases">
        <title>Revisited historic fungal species revealed as producer of novel bioactive compounds through whole genome sequencing and comparative genomics.</title>
        <authorList>
            <person name="Vignolle G.A."/>
            <person name="Hochenegger N."/>
            <person name="Mach R.L."/>
            <person name="Mach-Aigner A.R."/>
            <person name="Javad Rahimi M."/>
            <person name="Salim K.A."/>
            <person name="Chan C.M."/>
            <person name="Lim L.B.L."/>
            <person name="Cai F."/>
            <person name="Druzhinina I.S."/>
            <person name="U'Ren J.M."/>
            <person name="Derntl C."/>
        </authorList>
    </citation>
    <scope>NUCLEOTIDE SEQUENCE</scope>
    <source>
        <strain evidence="2">TUCIM 5799</strain>
    </source>
</reference>
<evidence type="ECO:0000313" key="2">
    <source>
        <dbReference type="EMBL" id="KAI1864676.1"/>
    </source>
</evidence>
<evidence type="ECO:0000256" key="1">
    <source>
        <dbReference type="SAM" id="MobiDB-lite"/>
    </source>
</evidence>
<organism evidence="2 3">
    <name type="scientific">Neoarthrinium moseri</name>
    <dbReference type="NCBI Taxonomy" id="1658444"/>
    <lineage>
        <taxon>Eukaryota</taxon>
        <taxon>Fungi</taxon>
        <taxon>Dikarya</taxon>
        <taxon>Ascomycota</taxon>
        <taxon>Pezizomycotina</taxon>
        <taxon>Sordariomycetes</taxon>
        <taxon>Xylariomycetidae</taxon>
        <taxon>Amphisphaeriales</taxon>
        <taxon>Apiosporaceae</taxon>
        <taxon>Neoarthrinium</taxon>
    </lineage>
</organism>
<evidence type="ECO:0000313" key="3">
    <source>
        <dbReference type="Proteomes" id="UP000829685"/>
    </source>
</evidence>
<proteinExistence type="predicted"/>
<dbReference type="EMBL" id="JAFIMR010000023">
    <property type="protein sequence ID" value="KAI1864676.1"/>
    <property type="molecule type" value="Genomic_DNA"/>
</dbReference>
<comment type="caution">
    <text evidence="2">The sequence shown here is derived from an EMBL/GenBank/DDBJ whole genome shotgun (WGS) entry which is preliminary data.</text>
</comment>
<name>A0A9Q0AMK8_9PEZI</name>
<dbReference type="Proteomes" id="UP000829685">
    <property type="component" value="Unassembled WGS sequence"/>
</dbReference>
<dbReference type="AlphaFoldDB" id="A0A9Q0AMK8"/>
<feature type="region of interest" description="Disordered" evidence="1">
    <location>
        <begin position="1"/>
        <end position="33"/>
    </location>
</feature>
<protein>
    <submittedName>
        <fullName evidence="2">Uncharacterized protein</fullName>
    </submittedName>
</protein>
<dbReference type="Gene3D" id="2.60.120.10">
    <property type="entry name" value="Jelly Rolls"/>
    <property type="match status" value="1"/>
</dbReference>